<accession>A0AAU6WU43</accession>
<dbReference type="RefSeq" id="WP_345767560.1">
    <property type="nucleotide sequence ID" value="NZ_CP154834.1"/>
</dbReference>
<reference evidence="1 2" key="1">
    <citation type="submission" date="2024-04" db="EMBL/GenBank/DDBJ databases">
        <title>Genome sequencing and assembly of rice foliar adapted Chryseobacterium endophyticum OsEnb-ALM-A6.</title>
        <authorList>
            <person name="Kumar S."/>
            <person name="Javed M."/>
            <person name="Chouhan V."/>
            <person name="Charishma K."/>
            <person name="Patel A."/>
            <person name="Kumar M."/>
            <person name="Sahu K.P."/>
            <person name="Kumar A."/>
        </authorList>
    </citation>
    <scope>NUCLEOTIDE SEQUENCE [LARGE SCALE GENOMIC DNA]</scope>
    <source>
        <strain evidence="1 2">OsEnb-ALM-A6</strain>
    </source>
</reference>
<sequence>MKIAGGAQMRKAVREYQNADAGKFSPSYYVVNDSNGVGMRMKF</sequence>
<evidence type="ECO:0000313" key="2">
    <source>
        <dbReference type="Proteomes" id="UP001463665"/>
    </source>
</evidence>
<proteinExistence type="predicted"/>
<dbReference type="EMBL" id="CP154834">
    <property type="protein sequence ID" value="XAO76094.1"/>
    <property type="molecule type" value="Genomic_DNA"/>
</dbReference>
<dbReference type="Proteomes" id="UP001463665">
    <property type="component" value="Chromosome"/>
</dbReference>
<keyword evidence="2" id="KW-1185">Reference proteome</keyword>
<evidence type="ECO:0000313" key="1">
    <source>
        <dbReference type="EMBL" id="XAO76094.1"/>
    </source>
</evidence>
<protein>
    <submittedName>
        <fullName evidence="1">Uncharacterized protein</fullName>
    </submittedName>
</protein>
<gene>
    <name evidence="1" type="ORF">AAFP95_09975</name>
</gene>
<organism evidence="1 2">
    <name type="scientific">Chryseobacterium endophyticum</name>
    <dbReference type="NCBI Taxonomy" id="1854762"/>
    <lineage>
        <taxon>Bacteria</taxon>
        <taxon>Pseudomonadati</taxon>
        <taxon>Bacteroidota</taxon>
        <taxon>Flavobacteriia</taxon>
        <taxon>Flavobacteriales</taxon>
        <taxon>Weeksellaceae</taxon>
        <taxon>Chryseobacterium group</taxon>
        <taxon>Chryseobacterium</taxon>
    </lineage>
</organism>
<name>A0AAU6WU43_9FLAO</name>
<dbReference type="AlphaFoldDB" id="A0AAU6WU43"/>